<feature type="domain" description="G8" evidence="5">
    <location>
        <begin position="273"/>
        <end position="398"/>
    </location>
</feature>
<dbReference type="STRING" id="5786.F0ZXQ2"/>
<evidence type="ECO:0000256" key="4">
    <source>
        <dbReference type="SAM" id="SignalP"/>
    </source>
</evidence>
<comment type="similarity">
    <text evidence="3">Belongs to the comF family.</text>
</comment>
<evidence type="ECO:0000256" key="1">
    <source>
        <dbReference type="ARBA" id="ARBA00022729"/>
    </source>
</evidence>
<dbReference type="Pfam" id="PF10162">
    <property type="entry name" value="G8"/>
    <property type="match status" value="1"/>
</dbReference>
<keyword evidence="2" id="KW-0325">Glycoprotein</keyword>
<dbReference type="eggNOG" id="ENOG502RST3">
    <property type="taxonomic scope" value="Eukaryota"/>
</dbReference>
<organism evidence="6 7">
    <name type="scientific">Dictyostelium purpureum</name>
    <name type="common">Slime mold</name>
    <dbReference type="NCBI Taxonomy" id="5786"/>
    <lineage>
        <taxon>Eukaryota</taxon>
        <taxon>Amoebozoa</taxon>
        <taxon>Evosea</taxon>
        <taxon>Eumycetozoa</taxon>
        <taxon>Dictyostelia</taxon>
        <taxon>Dictyosteliales</taxon>
        <taxon>Dictyosteliaceae</taxon>
        <taxon>Dictyostelium</taxon>
    </lineage>
</organism>
<protein>
    <recommendedName>
        <fullName evidence="5">G8 domain-containing protein</fullName>
    </recommendedName>
</protein>
<keyword evidence="1 4" id="KW-0732">Signal</keyword>
<gene>
    <name evidence="6" type="ORF">DICPUDRAFT_156894</name>
</gene>
<dbReference type="KEGG" id="dpp:DICPUDRAFT_156894"/>
<proteinExistence type="inferred from homology"/>
<dbReference type="RefSeq" id="XP_003292190.1">
    <property type="nucleotide sequence ID" value="XM_003292142.1"/>
</dbReference>
<accession>F0ZXQ2</accession>
<dbReference type="OrthoDB" id="2016282at2759"/>
<feature type="chain" id="PRO_5003263929" description="G8 domain-containing protein" evidence="4">
    <location>
        <begin position="26"/>
        <end position="1117"/>
    </location>
</feature>
<dbReference type="Proteomes" id="UP000001064">
    <property type="component" value="Unassembled WGS sequence"/>
</dbReference>
<keyword evidence="7" id="KW-1185">Reference proteome</keyword>
<evidence type="ECO:0000313" key="6">
    <source>
        <dbReference type="EMBL" id="EGC31281.1"/>
    </source>
</evidence>
<dbReference type="Pfam" id="PF24606">
    <property type="entry name" value="CEMIP_beta-hel"/>
    <property type="match status" value="1"/>
</dbReference>
<dbReference type="EMBL" id="GL871264">
    <property type="protein sequence ID" value="EGC31281.1"/>
    <property type="molecule type" value="Genomic_DNA"/>
</dbReference>
<feature type="signal peptide" evidence="4">
    <location>
        <begin position="1"/>
        <end position="25"/>
    </location>
</feature>
<dbReference type="PANTHER" id="PTHR47687:SF4">
    <property type="entry name" value="G8 DOMAIN-CONTAINING PROTEIN DDB_G0286311-RELATED"/>
    <property type="match status" value="1"/>
</dbReference>
<evidence type="ECO:0000313" key="7">
    <source>
        <dbReference type="Proteomes" id="UP000001064"/>
    </source>
</evidence>
<reference evidence="7" key="1">
    <citation type="journal article" date="2011" name="Genome Biol.">
        <title>Comparative genomics of the social amoebae Dictyostelium discoideum and Dictyostelium purpureum.</title>
        <authorList>
            <consortium name="US DOE Joint Genome Institute (JGI-PGF)"/>
            <person name="Sucgang R."/>
            <person name="Kuo A."/>
            <person name="Tian X."/>
            <person name="Salerno W."/>
            <person name="Parikh A."/>
            <person name="Feasley C.L."/>
            <person name="Dalin E."/>
            <person name="Tu H."/>
            <person name="Huang E."/>
            <person name="Barry K."/>
            <person name="Lindquist E."/>
            <person name="Shapiro H."/>
            <person name="Bruce D."/>
            <person name="Schmutz J."/>
            <person name="Salamov A."/>
            <person name="Fey P."/>
            <person name="Gaudet P."/>
            <person name="Anjard C."/>
            <person name="Babu M.M."/>
            <person name="Basu S."/>
            <person name="Bushmanova Y."/>
            <person name="van der Wel H."/>
            <person name="Katoh-Kurasawa M."/>
            <person name="Dinh C."/>
            <person name="Coutinho P.M."/>
            <person name="Saito T."/>
            <person name="Elias M."/>
            <person name="Schaap P."/>
            <person name="Kay R.R."/>
            <person name="Henrissat B."/>
            <person name="Eichinger L."/>
            <person name="Rivero F."/>
            <person name="Putnam N.H."/>
            <person name="West C.M."/>
            <person name="Loomis W.F."/>
            <person name="Chisholm R.L."/>
            <person name="Shaulsky G."/>
            <person name="Strassmann J.E."/>
            <person name="Queller D.C."/>
            <person name="Kuspa A."/>
            <person name="Grigoriev I.V."/>
        </authorList>
    </citation>
    <scope>NUCLEOTIDE SEQUENCE [LARGE SCALE GENOMIC DNA]</scope>
    <source>
        <strain evidence="7">QSDP1</strain>
    </source>
</reference>
<evidence type="ECO:0000259" key="5">
    <source>
        <dbReference type="PROSITE" id="PS51484"/>
    </source>
</evidence>
<dbReference type="InterPro" id="IPR052334">
    <property type="entry name" value="G8_domain-comF-like"/>
</dbReference>
<dbReference type="OMA" id="HWHDPTI"/>
<dbReference type="PANTHER" id="PTHR47687">
    <property type="entry name" value="G8 DOMAIN-CONTAINING PROTEIN DDB_G0288475-RELATED"/>
    <property type="match status" value="1"/>
</dbReference>
<dbReference type="VEuPathDB" id="AmoebaDB:DICPUDRAFT_156894"/>
<dbReference type="AlphaFoldDB" id="F0ZXQ2"/>
<dbReference type="InterPro" id="IPR019316">
    <property type="entry name" value="G8_domain"/>
</dbReference>
<name>F0ZXQ2_DICPU</name>
<dbReference type="InParanoid" id="F0ZXQ2"/>
<dbReference type="InterPro" id="IPR055401">
    <property type="entry name" value="CEMIP_beta-hel_dom"/>
</dbReference>
<dbReference type="GeneID" id="10505938"/>
<evidence type="ECO:0000256" key="3">
    <source>
        <dbReference type="ARBA" id="ARBA00038413"/>
    </source>
</evidence>
<evidence type="ECO:0000256" key="2">
    <source>
        <dbReference type="ARBA" id="ARBA00023180"/>
    </source>
</evidence>
<dbReference type="PROSITE" id="PS51484">
    <property type="entry name" value="G8"/>
    <property type="match status" value="1"/>
</dbReference>
<sequence>MVLNKNLVYLFIFYLFICKFNVVKSACESTAASWRPTVASSASPTSPAISTSQPALDFNLNANNLRYMAHWGESDTSIVNGPDTTGFTITYTNYGPDSHMLFYLDSAPALKANTNYQLSFGFKLGQTLGSNNNQYSSITLHFYDPKDVDPVHDTSAYFYAGDHTPLFSKVITGNFGSTSYVQFTTTITPTVDIGQSFMALQIQRTTSTGVGPTSIIFNNLKFTIPAKTITTPTLLTKDSELVVLPKAPSALDAQDLITCPYLSSDLKHWHDPATWGGVVPSPSSSIVLPANTKVLVSPCSISQTDIYTKITIPASSELVFFDADMTMNVKDIYVQGRLTMGSSKCRYNGKINLVFYGEKTTADTIATYFGSKGIAVADTGFISVQGKQYHNTWTKLAATAWSGDNTIYVQDSVNWEVGQEVLITTSIPEDEVFDQNEVKVIQAIQGKVIQFTTSLKYYHYGGQEYQSQVALLSRRIVFQGDVASSETNSFGGHVIVSGEGQFSGLRLNKMGQKNIKGRYPLHFHLAETVSNSYISDCSVTNSYYRCYTIHGTNNLTVTRNVAFNAMGHCYYLEDGVEMDNTLSYNLGAFVHTIYQSAAGYTQYGQDFEESDLLRQPADVSAGVFYITNAWNTIIGNSASGGWAGFAFPNLPAPIGNHRSVAMVPSQYPTKVFEGNSASSSGMAWEFGGSIYVGGQLSYGSNDLLQYSSGRNSRETFLNGDEDSTEVWMRFNNTKVFLSNRGLDHWGERVEVVTLESHDCHRPATLFGEAWFSNAIVNGQSGNILSKSTRYNRQGFQFYDTLVQTIVTNINFRNFIALSNPANNEEDNKVFISMTHSDIFKPQGISATRNISFTNVATAQRIGHKVDTTGSSRYFNFIDSDGTATGRTATTIVGSHDTWWNFDSSCSYNTYWACYVCNKGTKEIANLDVIVPNLIDGEEYDTSIEVGKVALFGSGITDERKTAITNNVGITGISDMGWYLYFTNGQPASMDVHMKQVPFGHYVFLAIRYPAGTTFSVSTYYTYYPPSSATKTFTQATSAAAVRSGDGSKYYFDGTHLFVKVVNFRLEGVADEYFTRGGATLNDVYWGMYLYIRATNTANPPVNGFFKNLSDVRPASTL</sequence>
<dbReference type="SMART" id="SM01225">
    <property type="entry name" value="G8"/>
    <property type="match status" value="1"/>
</dbReference>